<proteinExistence type="predicted"/>
<dbReference type="Proteomes" id="UP000243459">
    <property type="component" value="Chromosome 3"/>
</dbReference>
<dbReference type="AlphaFoldDB" id="A0A5P1EHG7"/>
<evidence type="ECO:0000256" key="1">
    <source>
        <dbReference type="SAM" id="Phobius"/>
    </source>
</evidence>
<keyword evidence="1" id="KW-0812">Transmembrane</keyword>
<name>A0A5P1EHG7_ASPOF</name>
<dbReference type="EMBL" id="CM007387">
    <property type="protein sequence ID" value="ONK64289.1"/>
    <property type="molecule type" value="Genomic_DNA"/>
</dbReference>
<gene>
    <name evidence="4" type="ORF">A4U43_C03F3240</name>
    <name evidence="3" type="ORF">A4U43_C04F33080</name>
    <name evidence="2" type="ORF">A4U43_C07F24120</name>
</gene>
<keyword evidence="5" id="KW-1185">Reference proteome</keyword>
<evidence type="ECO:0000313" key="5">
    <source>
        <dbReference type="Proteomes" id="UP000243459"/>
    </source>
</evidence>
<sequence length="114" mass="12879">MHKRSEHPFGPGNKRFGPSWLFDVVLCYYGMLAWCWFCYALAYSAWEPAGAITNVQQLPFAHIIPLAINSCLLSTLSYWLPRFMYGRIEVGSLLKLAASLAFYIAGKGVFCSLF</sequence>
<feature type="transmembrane region" description="Helical" evidence="1">
    <location>
        <begin position="20"/>
        <end position="46"/>
    </location>
</feature>
<dbReference type="EMBL" id="CM007384">
    <property type="protein sequence ID" value="ONK73576.1"/>
    <property type="molecule type" value="Genomic_DNA"/>
</dbReference>
<dbReference type="Gramene" id="ONK73576">
    <property type="protein sequence ID" value="ONK73576"/>
    <property type="gene ID" value="A4U43_C04F33080"/>
</dbReference>
<reference evidence="5" key="2">
    <citation type="journal article" date="2017" name="Nat. Commun.">
        <title>The asparagus genome sheds light on the origin and evolution of a young Y chromosome.</title>
        <authorList>
            <person name="Harkess A."/>
            <person name="Zhou J."/>
            <person name="Xu C."/>
            <person name="Bowers J.E."/>
            <person name="Van der Hulst R."/>
            <person name="Ayyampalayam S."/>
            <person name="Mercati F."/>
            <person name="Riccardi P."/>
            <person name="McKain M.R."/>
            <person name="Kakrana A."/>
            <person name="Tang H."/>
            <person name="Ray J."/>
            <person name="Groenendijk J."/>
            <person name="Arikit S."/>
            <person name="Mathioni S.M."/>
            <person name="Nakano M."/>
            <person name="Shan H."/>
            <person name="Telgmann-Rauber A."/>
            <person name="Kanno A."/>
            <person name="Yue Z."/>
            <person name="Chen H."/>
            <person name="Li W."/>
            <person name="Chen Y."/>
            <person name="Xu X."/>
            <person name="Zhang Y."/>
            <person name="Luo S."/>
            <person name="Chen H."/>
            <person name="Gao J."/>
            <person name="Mao Z."/>
            <person name="Pires J.C."/>
            <person name="Luo M."/>
            <person name="Kudrna D."/>
            <person name="Wing R.A."/>
            <person name="Meyers B.C."/>
            <person name="Yi K."/>
            <person name="Kong H."/>
            <person name="Lavrijsen P."/>
            <person name="Sunseri F."/>
            <person name="Falavigna A."/>
            <person name="Ye Y."/>
            <person name="Leebens-Mack J.H."/>
            <person name="Chen G."/>
        </authorList>
    </citation>
    <scope>NUCLEOTIDE SEQUENCE [LARGE SCALE GENOMIC DNA]</scope>
    <source>
        <strain evidence="5">cv. DH0086</strain>
    </source>
</reference>
<evidence type="ECO:0000313" key="4">
    <source>
        <dbReference type="EMBL" id="ONK74146.1"/>
    </source>
</evidence>
<dbReference type="Proteomes" id="UP000243459">
    <property type="component" value="Chromosome 4"/>
</dbReference>
<dbReference type="Proteomes" id="UP000243459">
    <property type="component" value="Chromosome 7"/>
</dbReference>
<dbReference type="Gramene" id="ONK64289">
    <property type="protein sequence ID" value="ONK64289"/>
    <property type="gene ID" value="A4U43_C07F24120"/>
</dbReference>
<accession>A0A5P1EHG7</accession>
<organism evidence="2 5">
    <name type="scientific">Asparagus officinalis</name>
    <name type="common">Garden asparagus</name>
    <dbReference type="NCBI Taxonomy" id="4686"/>
    <lineage>
        <taxon>Eukaryota</taxon>
        <taxon>Viridiplantae</taxon>
        <taxon>Streptophyta</taxon>
        <taxon>Embryophyta</taxon>
        <taxon>Tracheophyta</taxon>
        <taxon>Spermatophyta</taxon>
        <taxon>Magnoliopsida</taxon>
        <taxon>Liliopsida</taxon>
        <taxon>Asparagales</taxon>
        <taxon>Asparagaceae</taxon>
        <taxon>Asparagoideae</taxon>
        <taxon>Asparagus</taxon>
    </lineage>
</organism>
<dbReference type="Gramene" id="ONK74146">
    <property type="protein sequence ID" value="ONK74146"/>
    <property type="gene ID" value="A4U43_C03F3240"/>
</dbReference>
<protein>
    <submittedName>
        <fullName evidence="2">Uncharacterized protein</fullName>
    </submittedName>
</protein>
<evidence type="ECO:0000313" key="3">
    <source>
        <dbReference type="EMBL" id="ONK73576.1"/>
    </source>
</evidence>
<dbReference type="EMBL" id="CM007383">
    <property type="protein sequence ID" value="ONK74146.1"/>
    <property type="molecule type" value="Genomic_DNA"/>
</dbReference>
<keyword evidence="1" id="KW-1133">Transmembrane helix</keyword>
<reference evidence="2" key="1">
    <citation type="submission" date="2016-10" db="EMBL/GenBank/DDBJ databases">
        <title>The evolution of sex chromosomes in Asparagus.</title>
        <authorList>
            <person name="Leebens-Mack J."/>
            <person name="Bowers J."/>
            <person name="Harkess A."/>
            <person name="Ayyampalayam S."/>
        </authorList>
    </citation>
    <scope>NUCLEOTIDE SEQUENCE [LARGE SCALE GENOMIC DNA]</scope>
    <source>
        <tissue evidence="2">Spear</tissue>
    </source>
</reference>
<evidence type="ECO:0000313" key="2">
    <source>
        <dbReference type="EMBL" id="ONK64289.1"/>
    </source>
</evidence>
<feature type="transmembrane region" description="Helical" evidence="1">
    <location>
        <begin position="58"/>
        <end position="80"/>
    </location>
</feature>
<keyword evidence="1" id="KW-0472">Membrane</keyword>